<comment type="caution">
    <text evidence="1">The sequence shown here is derived from an EMBL/GenBank/DDBJ whole genome shotgun (WGS) entry which is preliminary data.</text>
</comment>
<evidence type="ECO:0000313" key="2">
    <source>
        <dbReference type="Proteomes" id="UP001055167"/>
    </source>
</evidence>
<reference evidence="1" key="2">
    <citation type="submission" date="2021-08" db="EMBL/GenBank/DDBJ databases">
        <authorList>
            <person name="Tani A."/>
            <person name="Ola A."/>
            <person name="Ogura Y."/>
            <person name="Katsura K."/>
            <person name="Hayashi T."/>
        </authorList>
    </citation>
    <scope>NUCLEOTIDE SEQUENCE</scope>
    <source>
        <strain evidence="1">KCTC 52305</strain>
    </source>
</reference>
<gene>
    <name evidence="1" type="ORF">OPKNFCMD_4101</name>
</gene>
<keyword evidence="2" id="KW-1185">Reference proteome</keyword>
<evidence type="ECO:0008006" key="3">
    <source>
        <dbReference type="Google" id="ProtNLM"/>
    </source>
</evidence>
<name>A0ABQ4R1N2_9HYPH</name>
<evidence type="ECO:0000313" key="1">
    <source>
        <dbReference type="EMBL" id="GJD51347.1"/>
    </source>
</evidence>
<protein>
    <recommendedName>
        <fullName evidence="3">Anti-sigma factor NepR domain-containing protein</fullName>
    </recommendedName>
</protein>
<sequence length="51" mass="5962">MPALGADAQRRLGLKLRSLYERTIDGLPIPLEQVELLLRLRHRERDAQRAR</sequence>
<dbReference type="EMBL" id="BPQH01000013">
    <property type="protein sequence ID" value="GJD51347.1"/>
    <property type="molecule type" value="Genomic_DNA"/>
</dbReference>
<reference evidence="1" key="1">
    <citation type="journal article" date="2021" name="Front. Microbiol.">
        <title>Comprehensive Comparative Genomics and Phenotyping of Methylobacterium Species.</title>
        <authorList>
            <person name="Alessa O."/>
            <person name="Ogura Y."/>
            <person name="Fujitani Y."/>
            <person name="Takami H."/>
            <person name="Hayashi T."/>
            <person name="Sahin N."/>
            <person name="Tani A."/>
        </authorList>
    </citation>
    <scope>NUCLEOTIDE SEQUENCE</scope>
    <source>
        <strain evidence="1">KCTC 52305</strain>
    </source>
</reference>
<accession>A0ABQ4R1N2</accession>
<organism evidence="1 2">
    <name type="scientific">Methylobacterium crusticola</name>
    <dbReference type="NCBI Taxonomy" id="1697972"/>
    <lineage>
        <taxon>Bacteria</taxon>
        <taxon>Pseudomonadati</taxon>
        <taxon>Pseudomonadota</taxon>
        <taxon>Alphaproteobacteria</taxon>
        <taxon>Hyphomicrobiales</taxon>
        <taxon>Methylobacteriaceae</taxon>
        <taxon>Methylobacterium</taxon>
    </lineage>
</organism>
<dbReference type="Proteomes" id="UP001055167">
    <property type="component" value="Unassembled WGS sequence"/>
</dbReference>
<proteinExistence type="predicted"/>